<proteinExistence type="predicted"/>
<reference evidence="1" key="1">
    <citation type="journal article" date="2012" name="Nat. Biotechnol.">
        <title>Reference genome sequence of the model plant Setaria.</title>
        <authorList>
            <person name="Bennetzen J.L."/>
            <person name="Schmutz J."/>
            <person name="Wang H."/>
            <person name="Percifield R."/>
            <person name="Hawkins J."/>
            <person name="Pontaroli A.C."/>
            <person name="Estep M."/>
            <person name="Feng L."/>
            <person name="Vaughn J.N."/>
            <person name="Grimwood J."/>
            <person name="Jenkins J."/>
            <person name="Barry K."/>
            <person name="Lindquist E."/>
            <person name="Hellsten U."/>
            <person name="Deshpande S."/>
            <person name="Wang X."/>
            <person name="Wu X."/>
            <person name="Mitros T."/>
            <person name="Triplett J."/>
            <person name="Yang X."/>
            <person name="Ye C.Y."/>
            <person name="Mauro-Herrera M."/>
            <person name="Wang L."/>
            <person name="Li P."/>
            <person name="Sharma M."/>
            <person name="Sharma R."/>
            <person name="Ronald P.C."/>
            <person name="Panaud O."/>
            <person name="Kellogg E.A."/>
            <person name="Brutnell T.P."/>
            <person name="Doust A.N."/>
            <person name="Tuskan G.A."/>
            <person name="Rokhsar D."/>
            <person name="Devos K.M."/>
        </authorList>
    </citation>
    <scope>NUCLEOTIDE SEQUENCE [LARGE SCALE GENOMIC DNA]</scope>
    <source>
        <strain evidence="1">Yugu1</strain>
    </source>
</reference>
<sequence length="65" mass="7449">MRNFPVGFGICLCVLLESTRKCEFLCVCRKNPQGNSAHTRKLIQVSSTVITLYFYINTTYIDLNN</sequence>
<dbReference type="AlphaFoldDB" id="A0A368RKY6"/>
<protein>
    <submittedName>
        <fullName evidence="1">Uncharacterized protein</fullName>
    </submittedName>
</protein>
<gene>
    <name evidence="1" type="ORF">SETIT_6G131200v2</name>
</gene>
<name>A0A368RKY6_SETIT</name>
<organism evidence="1">
    <name type="scientific">Setaria italica</name>
    <name type="common">Foxtail millet</name>
    <name type="synonym">Panicum italicum</name>
    <dbReference type="NCBI Taxonomy" id="4555"/>
    <lineage>
        <taxon>Eukaryota</taxon>
        <taxon>Viridiplantae</taxon>
        <taxon>Streptophyta</taxon>
        <taxon>Embryophyta</taxon>
        <taxon>Tracheophyta</taxon>
        <taxon>Spermatophyta</taxon>
        <taxon>Magnoliopsida</taxon>
        <taxon>Liliopsida</taxon>
        <taxon>Poales</taxon>
        <taxon>Poaceae</taxon>
        <taxon>PACMAD clade</taxon>
        <taxon>Panicoideae</taxon>
        <taxon>Panicodae</taxon>
        <taxon>Paniceae</taxon>
        <taxon>Cenchrinae</taxon>
        <taxon>Setaria</taxon>
    </lineage>
</organism>
<accession>A0A368RKY6</accession>
<dbReference type="EMBL" id="CM003533">
    <property type="protein sequence ID" value="RCV30875.1"/>
    <property type="molecule type" value="Genomic_DNA"/>
</dbReference>
<evidence type="ECO:0000313" key="1">
    <source>
        <dbReference type="EMBL" id="RCV30875.1"/>
    </source>
</evidence>
<reference evidence="1" key="2">
    <citation type="submission" date="2015-07" db="EMBL/GenBank/DDBJ databases">
        <authorList>
            <person name="Noorani M."/>
        </authorList>
    </citation>
    <scope>NUCLEOTIDE SEQUENCE</scope>
    <source>
        <strain evidence="1">Yugu1</strain>
    </source>
</reference>